<feature type="transmembrane region" description="Helical" evidence="4">
    <location>
        <begin position="378"/>
        <end position="397"/>
    </location>
</feature>
<dbReference type="SUPFAM" id="SSF103473">
    <property type="entry name" value="MFS general substrate transporter"/>
    <property type="match status" value="1"/>
</dbReference>
<keyword evidence="4" id="KW-0812">Transmembrane</keyword>
<evidence type="ECO:0000313" key="6">
    <source>
        <dbReference type="EMBL" id="TVY30845.1"/>
    </source>
</evidence>
<dbReference type="InterPro" id="IPR020846">
    <property type="entry name" value="MFS_dom"/>
</dbReference>
<dbReference type="RefSeq" id="XP_031009629.1">
    <property type="nucleotide sequence ID" value="XM_031145827.1"/>
</dbReference>
<feature type="compositionally biased region" description="Polar residues" evidence="3">
    <location>
        <begin position="437"/>
        <end position="454"/>
    </location>
</feature>
<dbReference type="Pfam" id="PF07690">
    <property type="entry name" value="MFS_1"/>
    <property type="match status" value="1"/>
</dbReference>
<feature type="transmembrane region" description="Helical" evidence="4">
    <location>
        <begin position="338"/>
        <end position="358"/>
    </location>
</feature>
<feature type="transmembrane region" description="Helical" evidence="4">
    <location>
        <begin position="176"/>
        <end position="195"/>
    </location>
</feature>
<evidence type="ECO:0000256" key="3">
    <source>
        <dbReference type="SAM" id="MobiDB-lite"/>
    </source>
</evidence>
<feature type="transmembrane region" description="Helical" evidence="4">
    <location>
        <begin position="86"/>
        <end position="108"/>
    </location>
</feature>
<dbReference type="PANTHER" id="PTHR11360:SF315">
    <property type="entry name" value="TRANSPORTER MCH2-RELATED"/>
    <property type="match status" value="1"/>
</dbReference>
<keyword evidence="4" id="KW-0472">Membrane</keyword>
<dbReference type="Gene3D" id="1.20.1250.20">
    <property type="entry name" value="MFS general substrate transporter like domains"/>
    <property type="match status" value="2"/>
</dbReference>
<comment type="subcellular location">
    <subcellularLocation>
        <location evidence="1">Membrane</location>
        <topology evidence="1">Multi-pass membrane protein</topology>
    </subcellularLocation>
</comment>
<comment type="similarity">
    <text evidence="2">Belongs to the major facilitator superfamily. Monocarboxylate porter (TC 2.A.1.13) family.</text>
</comment>
<keyword evidence="4" id="KW-1133">Transmembrane helix</keyword>
<gene>
    <name evidence="6" type="primary">MCH2_1</name>
    <name evidence="6" type="ORF">LHYA1_G000838</name>
</gene>
<dbReference type="PROSITE" id="PS50850">
    <property type="entry name" value="MFS"/>
    <property type="match status" value="1"/>
</dbReference>
<feature type="transmembrane region" description="Helical" evidence="4">
    <location>
        <begin position="207"/>
        <end position="227"/>
    </location>
</feature>
<feature type="transmembrane region" description="Helical" evidence="4">
    <location>
        <begin position="251"/>
        <end position="275"/>
    </location>
</feature>
<dbReference type="GO" id="GO:0016020">
    <property type="term" value="C:membrane"/>
    <property type="evidence" value="ECO:0007669"/>
    <property type="project" value="UniProtKB-SubCell"/>
</dbReference>
<feature type="transmembrane region" description="Helical" evidence="4">
    <location>
        <begin position="152"/>
        <end position="170"/>
    </location>
</feature>
<sequence>MQQPLPSGEIPPEASSDLEPVAKGSNELSVPTSNEVELDPSQDGLYSWICVACVFLLNMHTFGINGCYGIFLSYYLSSNTFPGATYIDYALVNGLSISQALFVSPLVTYTTRLYGTRTTLLIGSFLEASALIGASFSTSIWHLFLSQGVCSGWGMGFLFLGTIGIVPQWFTKRRSLAAGLASAGAGTGGLVYNLAANAIIRNISLRWAYRILAIIAFTINSTCAFFIKDRNQRIGAVQKVFDYKLFSDAEFLALSAWSVFSIIGYVILSFSLPAYALSIGLTTQQGAIIGSMLNLAQAVGRPCVGYFSDRVGRINMTAIASLACGLACLCIWIPARGFAVVVLFAIFSGLFVGNNWAATAPVSAEMFGIQLLPSILSTLWLLQTLPGTFAELIALGLRRKGGQNTYRPTQIFTGILYVGAALLMWFIRARRVQQSQPNMDCSQTSSSPQDQSLARRNRSSDIRLFRAALQWKKV</sequence>
<organism evidence="6 7">
    <name type="scientific">Lachnellula hyalina</name>
    <dbReference type="NCBI Taxonomy" id="1316788"/>
    <lineage>
        <taxon>Eukaryota</taxon>
        <taxon>Fungi</taxon>
        <taxon>Dikarya</taxon>
        <taxon>Ascomycota</taxon>
        <taxon>Pezizomycotina</taxon>
        <taxon>Leotiomycetes</taxon>
        <taxon>Helotiales</taxon>
        <taxon>Lachnaceae</taxon>
        <taxon>Lachnellula</taxon>
    </lineage>
</organism>
<feature type="domain" description="Major facilitator superfamily (MFS) profile" evidence="5">
    <location>
        <begin position="250"/>
        <end position="474"/>
    </location>
</feature>
<feature type="transmembrane region" description="Helical" evidence="4">
    <location>
        <begin position="409"/>
        <end position="427"/>
    </location>
</feature>
<feature type="transmembrane region" description="Helical" evidence="4">
    <location>
        <begin position="120"/>
        <end position="145"/>
    </location>
</feature>
<feature type="region of interest" description="Disordered" evidence="3">
    <location>
        <begin position="437"/>
        <end position="458"/>
    </location>
</feature>
<dbReference type="GO" id="GO:0022857">
    <property type="term" value="F:transmembrane transporter activity"/>
    <property type="evidence" value="ECO:0007669"/>
    <property type="project" value="InterPro"/>
</dbReference>
<dbReference type="PANTHER" id="PTHR11360">
    <property type="entry name" value="MONOCARBOXYLATE TRANSPORTER"/>
    <property type="match status" value="1"/>
</dbReference>
<comment type="caution">
    <text evidence="6">The sequence shown here is derived from an EMBL/GenBank/DDBJ whole genome shotgun (WGS) entry which is preliminary data.</text>
</comment>
<feature type="transmembrane region" description="Helical" evidence="4">
    <location>
        <begin position="45"/>
        <end position="74"/>
    </location>
</feature>
<dbReference type="InterPro" id="IPR050327">
    <property type="entry name" value="Proton-linked_MCT"/>
</dbReference>
<dbReference type="InterPro" id="IPR036259">
    <property type="entry name" value="MFS_trans_sf"/>
</dbReference>
<evidence type="ECO:0000256" key="1">
    <source>
        <dbReference type="ARBA" id="ARBA00004141"/>
    </source>
</evidence>
<dbReference type="InterPro" id="IPR011701">
    <property type="entry name" value="MFS"/>
</dbReference>
<evidence type="ECO:0000256" key="2">
    <source>
        <dbReference type="ARBA" id="ARBA00006727"/>
    </source>
</evidence>
<dbReference type="Proteomes" id="UP000431533">
    <property type="component" value="Unassembled WGS sequence"/>
</dbReference>
<reference evidence="6 7" key="1">
    <citation type="submission" date="2018-05" db="EMBL/GenBank/DDBJ databases">
        <title>Genome sequencing and assembly of the regulated plant pathogen Lachnellula willkommii and related sister species for the development of diagnostic species identification markers.</title>
        <authorList>
            <person name="Giroux E."/>
            <person name="Bilodeau G."/>
        </authorList>
    </citation>
    <scope>NUCLEOTIDE SEQUENCE [LARGE SCALE GENOMIC DNA]</scope>
    <source>
        <strain evidence="6 7">CBS 185.66</strain>
    </source>
</reference>
<accession>A0A8H8R909</accession>
<dbReference type="OrthoDB" id="2213137at2759"/>
<name>A0A8H8R909_9HELO</name>
<keyword evidence="7" id="KW-1185">Reference proteome</keyword>
<evidence type="ECO:0000256" key="4">
    <source>
        <dbReference type="SAM" id="Phobius"/>
    </source>
</evidence>
<protein>
    <submittedName>
        <fullName evidence="6">Putative transporter</fullName>
    </submittedName>
</protein>
<dbReference type="EMBL" id="QGMH01000003">
    <property type="protein sequence ID" value="TVY30845.1"/>
    <property type="molecule type" value="Genomic_DNA"/>
</dbReference>
<dbReference type="GeneID" id="41981036"/>
<proteinExistence type="inferred from homology"/>
<evidence type="ECO:0000259" key="5">
    <source>
        <dbReference type="PROSITE" id="PS50850"/>
    </source>
</evidence>
<evidence type="ECO:0000313" key="7">
    <source>
        <dbReference type="Proteomes" id="UP000431533"/>
    </source>
</evidence>
<feature type="transmembrane region" description="Helical" evidence="4">
    <location>
        <begin position="314"/>
        <end position="333"/>
    </location>
</feature>
<feature type="region of interest" description="Disordered" evidence="3">
    <location>
        <begin position="1"/>
        <end position="35"/>
    </location>
</feature>
<dbReference type="AlphaFoldDB" id="A0A8H8R909"/>
<feature type="compositionally biased region" description="Polar residues" evidence="3">
    <location>
        <begin position="26"/>
        <end position="35"/>
    </location>
</feature>